<gene>
    <name evidence="2" type="ORF">CALMAC_LOCUS6904</name>
</gene>
<sequence>MSLPIEIIERILLNCDGKTLLRARKVNNDWKNIVDYLSLRTDIWEWCCNEEIPKNELVEYLQNYKSDDPDKFLNIYTNWSSWEDIKDIRCDIIRSPVEINRISCIAVSGEFIAVGSNDGRLRIYTVDWKLIYKARILAVRLNSLAFMESRCERTNSCMDLPYLTLVIAFHKGLHIFCFDGVNETQLVIHDVKSHSVYKNYVCYEKVGGRIYIARLNPSDGGGKELTEVWFSRVYSPSSISCMKMWEGVCTFLINNEVKIIDYETSDCSTMDIMKRKTRIKFNFPLVESSDTVILRDDVIIRLCKNENDVKCDFIEFFLLGENDLYSKKMFTTWDNFRSYITCIYLYGNTLILGMDVGCFSEIVFRVPRNRIMEQ</sequence>
<dbReference type="PROSITE" id="PS50181">
    <property type="entry name" value="FBOX"/>
    <property type="match status" value="1"/>
</dbReference>
<dbReference type="Gene3D" id="1.20.1280.50">
    <property type="match status" value="1"/>
</dbReference>
<dbReference type="InterPro" id="IPR036047">
    <property type="entry name" value="F-box-like_dom_sf"/>
</dbReference>
<dbReference type="InterPro" id="IPR036322">
    <property type="entry name" value="WD40_repeat_dom_sf"/>
</dbReference>
<keyword evidence="3" id="KW-1185">Reference proteome</keyword>
<organism evidence="2 3">
    <name type="scientific">Callosobruchus maculatus</name>
    <name type="common">Southern cowpea weevil</name>
    <name type="synonym">Pulse bruchid</name>
    <dbReference type="NCBI Taxonomy" id="64391"/>
    <lineage>
        <taxon>Eukaryota</taxon>
        <taxon>Metazoa</taxon>
        <taxon>Ecdysozoa</taxon>
        <taxon>Arthropoda</taxon>
        <taxon>Hexapoda</taxon>
        <taxon>Insecta</taxon>
        <taxon>Pterygota</taxon>
        <taxon>Neoptera</taxon>
        <taxon>Endopterygota</taxon>
        <taxon>Coleoptera</taxon>
        <taxon>Polyphaga</taxon>
        <taxon>Cucujiformia</taxon>
        <taxon>Chrysomeloidea</taxon>
        <taxon>Chrysomelidae</taxon>
        <taxon>Bruchinae</taxon>
        <taxon>Bruchini</taxon>
        <taxon>Callosobruchus</taxon>
    </lineage>
</organism>
<dbReference type="Pfam" id="PF00646">
    <property type="entry name" value="F-box"/>
    <property type="match status" value="1"/>
</dbReference>
<evidence type="ECO:0000313" key="3">
    <source>
        <dbReference type="Proteomes" id="UP000410492"/>
    </source>
</evidence>
<dbReference type="EMBL" id="CAACVG010007157">
    <property type="protein sequence ID" value="VEN43913.1"/>
    <property type="molecule type" value="Genomic_DNA"/>
</dbReference>
<dbReference type="AlphaFoldDB" id="A0A653C872"/>
<dbReference type="InterPro" id="IPR001810">
    <property type="entry name" value="F-box_dom"/>
</dbReference>
<evidence type="ECO:0000313" key="2">
    <source>
        <dbReference type="EMBL" id="VEN43913.1"/>
    </source>
</evidence>
<dbReference type="OrthoDB" id="2095648at2759"/>
<name>A0A653C872_CALMS</name>
<evidence type="ECO:0000259" key="1">
    <source>
        <dbReference type="PROSITE" id="PS50181"/>
    </source>
</evidence>
<proteinExistence type="predicted"/>
<dbReference type="SUPFAM" id="SSF81383">
    <property type="entry name" value="F-box domain"/>
    <property type="match status" value="1"/>
</dbReference>
<reference evidence="2 3" key="1">
    <citation type="submission" date="2019-01" db="EMBL/GenBank/DDBJ databases">
        <authorList>
            <person name="Sayadi A."/>
        </authorList>
    </citation>
    <scope>NUCLEOTIDE SEQUENCE [LARGE SCALE GENOMIC DNA]</scope>
</reference>
<accession>A0A653C872</accession>
<dbReference type="SMART" id="SM00256">
    <property type="entry name" value="FBOX"/>
    <property type="match status" value="1"/>
</dbReference>
<feature type="domain" description="F-box" evidence="1">
    <location>
        <begin position="1"/>
        <end position="47"/>
    </location>
</feature>
<dbReference type="SUPFAM" id="SSF50978">
    <property type="entry name" value="WD40 repeat-like"/>
    <property type="match status" value="1"/>
</dbReference>
<dbReference type="Proteomes" id="UP000410492">
    <property type="component" value="Unassembled WGS sequence"/>
</dbReference>
<protein>
    <recommendedName>
        <fullName evidence="1">F-box domain-containing protein</fullName>
    </recommendedName>
</protein>